<evidence type="ECO:0000313" key="1">
    <source>
        <dbReference type="EMBL" id="JAE01694.1"/>
    </source>
</evidence>
<accession>A0A0A9ERS8</accession>
<sequence>MLSKFPELPCPLSCWLAAGIYFTGAL</sequence>
<protein>
    <submittedName>
        <fullName evidence="1">Uncharacterized protein</fullName>
    </submittedName>
</protein>
<reference evidence="1" key="2">
    <citation type="journal article" date="2015" name="Data Brief">
        <title>Shoot transcriptome of the giant reed, Arundo donax.</title>
        <authorList>
            <person name="Barrero R.A."/>
            <person name="Guerrero F.D."/>
            <person name="Moolhuijzen P."/>
            <person name="Goolsby J.A."/>
            <person name="Tidwell J."/>
            <person name="Bellgard S.E."/>
            <person name="Bellgard M.I."/>
        </authorList>
    </citation>
    <scope>NUCLEOTIDE SEQUENCE</scope>
    <source>
        <tissue evidence="1">Shoot tissue taken approximately 20 cm above the soil surface</tissue>
    </source>
</reference>
<organism evidence="1">
    <name type="scientific">Arundo donax</name>
    <name type="common">Giant reed</name>
    <name type="synonym">Donax arundinaceus</name>
    <dbReference type="NCBI Taxonomy" id="35708"/>
    <lineage>
        <taxon>Eukaryota</taxon>
        <taxon>Viridiplantae</taxon>
        <taxon>Streptophyta</taxon>
        <taxon>Embryophyta</taxon>
        <taxon>Tracheophyta</taxon>
        <taxon>Spermatophyta</taxon>
        <taxon>Magnoliopsida</taxon>
        <taxon>Liliopsida</taxon>
        <taxon>Poales</taxon>
        <taxon>Poaceae</taxon>
        <taxon>PACMAD clade</taxon>
        <taxon>Arundinoideae</taxon>
        <taxon>Arundineae</taxon>
        <taxon>Arundo</taxon>
    </lineage>
</organism>
<dbReference type="AlphaFoldDB" id="A0A0A9ERS8"/>
<reference evidence="1" key="1">
    <citation type="submission" date="2014-09" db="EMBL/GenBank/DDBJ databases">
        <authorList>
            <person name="Magalhaes I.L.F."/>
            <person name="Oliveira U."/>
            <person name="Santos F.R."/>
            <person name="Vidigal T.H.D.A."/>
            <person name="Brescovit A.D."/>
            <person name="Santos A.J."/>
        </authorList>
    </citation>
    <scope>NUCLEOTIDE SEQUENCE</scope>
    <source>
        <tissue evidence="1">Shoot tissue taken approximately 20 cm above the soil surface</tissue>
    </source>
</reference>
<proteinExistence type="predicted"/>
<dbReference type="EMBL" id="GBRH01196202">
    <property type="protein sequence ID" value="JAE01694.1"/>
    <property type="molecule type" value="Transcribed_RNA"/>
</dbReference>
<name>A0A0A9ERS8_ARUDO</name>